<dbReference type="EMBL" id="CAJEWD010000008">
    <property type="protein sequence ID" value="CAD2079967.1"/>
    <property type="molecule type" value="Genomic_DNA"/>
</dbReference>
<protein>
    <submittedName>
        <fullName evidence="13">ATP-dependent helicase/deoxyribonuclease subunit B</fullName>
    </submittedName>
</protein>
<evidence type="ECO:0000256" key="7">
    <source>
        <dbReference type="ARBA" id="ARBA00022840"/>
    </source>
</evidence>
<evidence type="ECO:0000313" key="14">
    <source>
        <dbReference type="Proteomes" id="UP000589351"/>
    </source>
</evidence>
<keyword evidence="3" id="KW-0227">DNA damage</keyword>
<dbReference type="Pfam" id="PF21445">
    <property type="entry name" value="ADDB_N"/>
    <property type="match status" value="1"/>
</dbReference>
<evidence type="ECO:0000256" key="1">
    <source>
        <dbReference type="ARBA" id="ARBA00022722"/>
    </source>
</evidence>
<dbReference type="Pfam" id="PF12705">
    <property type="entry name" value="PDDEXK_1"/>
    <property type="match status" value="1"/>
</dbReference>
<keyword evidence="8" id="KW-0238">DNA-binding</keyword>
<dbReference type="InterPro" id="IPR027417">
    <property type="entry name" value="P-loop_NTPase"/>
</dbReference>
<keyword evidence="5 13" id="KW-0347">Helicase</keyword>
<keyword evidence="7" id="KW-0067">ATP-binding</keyword>
<dbReference type="PANTHER" id="PTHR30591:SF1">
    <property type="entry name" value="RECBCD ENZYME SUBUNIT RECC"/>
    <property type="match status" value="1"/>
</dbReference>
<dbReference type="InterPro" id="IPR011604">
    <property type="entry name" value="PDDEXK-like_dom_sf"/>
</dbReference>
<dbReference type="Gene3D" id="3.40.50.300">
    <property type="entry name" value="P-loop containing nucleotide triphosphate hydrolases"/>
    <property type="match status" value="4"/>
</dbReference>
<evidence type="ECO:0000313" key="13">
    <source>
        <dbReference type="EMBL" id="CAD2079967.1"/>
    </source>
</evidence>
<feature type="domain" description="ATP-dependent helicase/deoxyribonuclease subunit B N-terminal" evidence="12">
    <location>
        <begin position="7"/>
        <end position="272"/>
    </location>
</feature>
<evidence type="ECO:0000259" key="11">
    <source>
        <dbReference type="Pfam" id="PF13361"/>
    </source>
</evidence>
<keyword evidence="1" id="KW-0540">Nuclease</keyword>
<dbReference type="SUPFAM" id="SSF52540">
    <property type="entry name" value="P-loop containing nucleoside triphosphate hydrolases"/>
    <property type="match status" value="1"/>
</dbReference>
<name>A0A6V7RNH9_9STAP</name>
<organism evidence="13 14">
    <name type="scientific">Jeotgalicoccus meleagridis</name>
    <dbReference type="NCBI Taxonomy" id="2759181"/>
    <lineage>
        <taxon>Bacteria</taxon>
        <taxon>Bacillati</taxon>
        <taxon>Bacillota</taxon>
        <taxon>Bacilli</taxon>
        <taxon>Bacillales</taxon>
        <taxon>Staphylococcaceae</taxon>
        <taxon>Jeotgalicoccus</taxon>
    </lineage>
</organism>
<evidence type="ECO:0000256" key="8">
    <source>
        <dbReference type="ARBA" id="ARBA00023125"/>
    </source>
</evidence>
<sequence>MSITIWTGASGTGKTSAMFDEIIEANQDNPLGSNIYIITPTQNTLTYEGRISKSKDGQVSGSMRTGVYSFQRLMWHIYNEIGQPDKSVLSQAGHVMFIHNLMNEIKDDLNYYQTSQGYIKFSEKVLEQIIEFRAYNIEAEDLLDLEFSKGRTTEKYKDLSMIYSRWMKEINKYKVEDLNQIQQFINDLNHTNKVGSLKDAVIYIDGFHNFTESEFMLIHALEKRVKQVNLLLTHEKRDSEAGRMDIELFRKTEAVINRLQEIFGENYLDFRYFNHEFLRSKKEGISQLESYLTNGGKITNYDGVTIVEAMNPQEEIVEVARNIEYLVRENGARYSDIGILYRDQAYENQFKSVFKEFDIAYHLDSEHLMHKHPFTGLIIALFDCYRHKFQSSAFLNLLKTGYLNTEENDAQSLLYLENLIVERGLTGRELFVDERFTREYRLDEDGEIKEIDNSESLEEMIQYKNDKLRQLDTLFKELDEAKTVREFSLSLYQFIKDGEIDKKVQKEIEDLSDKNIQLANETEQAYNLFIRLLDDSYTVFKDREVNFELFYETFYEGLKTAKFNSRPAAIDQVIIGLLDLAKLENKKYIFMVGMNYNVMPAESRNTAIVTDDEKDVLEERGIILSPSARTLARDERFVFYIGVTKATDHLFISWAKTLHNKEETKISPFVFELLPKDSTQALNYSYHKVNQYQVQNILALISSMRSMEALEHQQLRALMSYNLEDLEDLTKVPQYRAALSVYQILKEKAPQTIFKRLRRNLSYDNRARKISSTSAEALYGEEMKASVSRFQSYFSCHFQHFANYGMKLNVRKDFSVKPLEIGNLYHNALEQIVHILGKTFDHDDAIILEAIQTSVDNVLRTISYGIFERSEYYLSLKEKVIVALSSTLMFMKDLEKLGNYKISLVEASFGKDSDDLGKLVLHSPNGKKIYLRGKIDRVDSFKHDGQVFVNIVDYKSSGKDLRKQDVLNGIELQIMTYMYILMERASEKLGGEIFPNSMLFYHVNSPRVEADNEEDVIKERRKEHRPKGLFVLEEETLQGNVGLENMIDEGQLSTFLPLKEKKDGTLDKNSAKRVMTPSMFKHYLSHVMKQFETATDDIYQGNTLANPMETSNGLPCRFCDFKAACHIDKLINEKDYRVNEWSLEDIEAFESEVNDG</sequence>
<dbReference type="Proteomes" id="UP000589351">
    <property type="component" value="Unassembled WGS sequence"/>
</dbReference>
<dbReference type="Gene3D" id="3.90.320.10">
    <property type="match status" value="1"/>
</dbReference>
<feature type="domain" description="PD-(D/E)XK endonuclease-like" evidence="10">
    <location>
        <begin position="785"/>
        <end position="1126"/>
    </location>
</feature>
<evidence type="ECO:0000256" key="9">
    <source>
        <dbReference type="ARBA" id="ARBA00023204"/>
    </source>
</evidence>
<keyword evidence="9" id="KW-0234">DNA repair</keyword>
<feature type="domain" description="UvrD-like helicase C-terminal" evidence="11">
    <location>
        <begin position="297"/>
        <end position="656"/>
    </location>
</feature>
<dbReference type="Pfam" id="PF13361">
    <property type="entry name" value="UvrD_C"/>
    <property type="match status" value="1"/>
</dbReference>
<comment type="caution">
    <text evidence="13">The sequence shown here is derived from an EMBL/GenBank/DDBJ whole genome shotgun (WGS) entry which is preliminary data.</text>
</comment>
<dbReference type="RefSeq" id="WP_185126311.1">
    <property type="nucleotide sequence ID" value="NZ_CAJEWD010000008.1"/>
</dbReference>
<evidence type="ECO:0000256" key="3">
    <source>
        <dbReference type="ARBA" id="ARBA00022763"/>
    </source>
</evidence>
<dbReference type="InterPro" id="IPR014017">
    <property type="entry name" value="DNA_helicase_UvrD-like_C"/>
</dbReference>
<dbReference type="GO" id="GO:0005524">
    <property type="term" value="F:ATP binding"/>
    <property type="evidence" value="ECO:0007669"/>
    <property type="project" value="UniProtKB-KW"/>
</dbReference>
<keyword evidence="4" id="KW-0378">Hydrolase</keyword>
<reference evidence="13 14" key="1">
    <citation type="submission" date="2020-07" db="EMBL/GenBank/DDBJ databases">
        <authorList>
            <person name="Criscuolo A."/>
        </authorList>
    </citation>
    <scope>NUCLEOTIDE SEQUENCE [LARGE SCALE GENOMIC DNA]</scope>
    <source>
        <strain evidence="13">CIP111649</strain>
    </source>
</reference>
<evidence type="ECO:0000256" key="2">
    <source>
        <dbReference type="ARBA" id="ARBA00022741"/>
    </source>
</evidence>
<proteinExistence type="predicted"/>
<dbReference type="InterPro" id="IPR038726">
    <property type="entry name" value="PDDEXK_AddAB-type"/>
</dbReference>
<evidence type="ECO:0000259" key="10">
    <source>
        <dbReference type="Pfam" id="PF12705"/>
    </source>
</evidence>
<dbReference type="GO" id="GO:0004527">
    <property type="term" value="F:exonuclease activity"/>
    <property type="evidence" value="ECO:0007669"/>
    <property type="project" value="UniProtKB-KW"/>
</dbReference>
<evidence type="ECO:0000256" key="6">
    <source>
        <dbReference type="ARBA" id="ARBA00022839"/>
    </source>
</evidence>
<keyword evidence="14" id="KW-1185">Reference proteome</keyword>
<accession>A0A6V7RNH9</accession>
<dbReference type="GO" id="GO:0006281">
    <property type="term" value="P:DNA repair"/>
    <property type="evidence" value="ECO:0007669"/>
    <property type="project" value="UniProtKB-KW"/>
</dbReference>
<evidence type="ECO:0000256" key="4">
    <source>
        <dbReference type="ARBA" id="ARBA00022801"/>
    </source>
</evidence>
<dbReference type="GO" id="GO:0004386">
    <property type="term" value="F:helicase activity"/>
    <property type="evidence" value="ECO:0007669"/>
    <property type="project" value="UniProtKB-KW"/>
</dbReference>
<keyword evidence="6" id="KW-0269">Exonuclease</keyword>
<dbReference type="PANTHER" id="PTHR30591">
    <property type="entry name" value="RECBCD ENZYME SUBUNIT RECC"/>
    <property type="match status" value="1"/>
</dbReference>
<dbReference type="GO" id="GO:0006310">
    <property type="term" value="P:DNA recombination"/>
    <property type="evidence" value="ECO:0007669"/>
    <property type="project" value="TreeGrafter"/>
</dbReference>
<dbReference type="InterPro" id="IPR049035">
    <property type="entry name" value="ADDB_N"/>
</dbReference>
<evidence type="ECO:0000256" key="5">
    <source>
        <dbReference type="ARBA" id="ARBA00022806"/>
    </source>
</evidence>
<evidence type="ECO:0000259" key="12">
    <source>
        <dbReference type="Pfam" id="PF21445"/>
    </source>
</evidence>
<dbReference type="AlphaFoldDB" id="A0A6V7RNH9"/>
<gene>
    <name evidence="13" type="primary">addB</name>
    <name evidence="13" type="ORF">JEODO184_01805</name>
</gene>
<dbReference type="GO" id="GO:0003677">
    <property type="term" value="F:DNA binding"/>
    <property type="evidence" value="ECO:0007669"/>
    <property type="project" value="UniProtKB-KW"/>
</dbReference>
<keyword evidence="2" id="KW-0547">Nucleotide-binding</keyword>